<dbReference type="Proteomes" id="UP000807716">
    <property type="component" value="Unassembled WGS sequence"/>
</dbReference>
<evidence type="ECO:0000256" key="1">
    <source>
        <dbReference type="SAM" id="MobiDB-lite"/>
    </source>
</evidence>
<name>A0A9P6U8Y4_9FUNG</name>
<feature type="region of interest" description="Disordered" evidence="1">
    <location>
        <begin position="116"/>
        <end position="136"/>
    </location>
</feature>
<organism evidence="2 3">
    <name type="scientific">Actinomortierella ambigua</name>
    <dbReference type="NCBI Taxonomy" id="1343610"/>
    <lineage>
        <taxon>Eukaryota</taxon>
        <taxon>Fungi</taxon>
        <taxon>Fungi incertae sedis</taxon>
        <taxon>Mucoromycota</taxon>
        <taxon>Mortierellomycotina</taxon>
        <taxon>Mortierellomycetes</taxon>
        <taxon>Mortierellales</taxon>
        <taxon>Mortierellaceae</taxon>
        <taxon>Actinomortierella</taxon>
    </lineage>
</organism>
<gene>
    <name evidence="2" type="ORF">DFQ27_000390</name>
</gene>
<feature type="compositionally biased region" description="Low complexity" evidence="1">
    <location>
        <begin position="122"/>
        <end position="131"/>
    </location>
</feature>
<keyword evidence="3" id="KW-1185">Reference proteome</keyword>
<comment type="caution">
    <text evidence="2">The sequence shown here is derived from an EMBL/GenBank/DDBJ whole genome shotgun (WGS) entry which is preliminary data.</text>
</comment>
<feature type="region of interest" description="Disordered" evidence="1">
    <location>
        <begin position="200"/>
        <end position="237"/>
    </location>
</feature>
<feature type="compositionally biased region" description="Low complexity" evidence="1">
    <location>
        <begin position="329"/>
        <end position="341"/>
    </location>
</feature>
<proteinExistence type="predicted"/>
<dbReference type="SUPFAM" id="SSF159275">
    <property type="entry name" value="PA1994-like"/>
    <property type="match status" value="1"/>
</dbReference>
<dbReference type="EMBL" id="JAAAJB010000109">
    <property type="protein sequence ID" value="KAG0265739.1"/>
    <property type="molecule type" value="Genomic_DNA"/>
</dbReference>
<feature type="region of interest" description="Disordered" evidence="1">
    <location>
        <begin position="302"/>
        <end position="363"/>
    </location>
</feature>
<sequence length="451" mass="48727">MGSHVIYRGLTRSSMEYLSLTQSNRSNAAHTLKGEILISSSSQPGYIQYTIVLDQHWMTRRVTISSKMGRQERQLVLEVDKDQRWYKVTEHRLARSRSFYRSGISDQDKAELAKMLPKDGSDSGSSSLASSPPERRHCNMVDVEASLSDSSTCCYSSSSDSECGIQFEKINLSSPPKHSKRGSKRFSHAIPLGFDLSRPAASAAAGTPPIPPSAATKSRSNSGCETISEEAHGRPSMSLIGPKSYEHLPELDGCVNLDLGWEVSPSTFMLPVCQATVAMFGTEVEYQQLAGDETGPRPYCTASPASTMSPPATPDADTTAGCASSGHFATAGPPLAAPAAARGFPQTPSSGVPRTTTPPPDVPKEERVATALERTEAASFKLVQVDFPTLELTAIETHVAYVGPSRRPNYSLVECWQGDFDDDECPSSLVEVDQDGLVVRCGREWARIPCS</sequence>
<protein>
    <submittedName>
        <fullName evidence="2">Uncharacterized protein</fullName>
    </submittedName>
</protein>
<dbReference type="AlphaFoldDB" id="A0A9P6U8Y4"/>
<reference evidence="2" key="1">
    <citation type="journal article" date="2020" name="Fungal Divers.">
        <title>Resolving the Mortierellaceae phylogeny through synthesis of multi-gene phylogenetics and phylogenomics.</title>
        <authorList>
            <person name="Vandepol N."/>
            <person name="Liber J."/>
            <person name="Desiro A."/>
            <person name="Na H."/>
            <person name="Kennedy M."/>
            <person name="Barry K."/>
            <person name="Grigoriev I.V."/>
            <person name="Miller A.N."/>
            <person name="O'Donnell K."/>
            <person name="Stajich J.E."/>
            <person name="Bonito G."/>
        </authorList>
    </citation>
    <scope>NUCLEOTIDE SEQUENCE</scope>
    <source>
        <strain evidence="2">BC1065</strain>
    </source>
</reference>
<accession>A0A9P6U8Y4</accession>
<evidence type="ECO:0000313" key="3">
    <source>
        <dbReference type="Proteomes" id="UP000807716"/>
    </source>
</evidence>
<dbReference type="InterPro" id="IPR009467">
    <property type="entry name" value="Glycolipid-bd_prot_put"/>
</dbReference>
<dbReference type="OrthoDB" id="2429193at2759"/>
<feature type="compositionally biased region" description="Polar residues" evidence="1">
    <location>
        <begin position="215"/>
        <end position="225"/>
    </location>
</feature>
<dbReference type="Pfam" id="PF06475">
    <property type="entry name" value="Glycolipid_bind"/>
    <property type="match status" value="1"/>
</dbReference>
<evidence type="ECO:0000313" key="2">
    <source>
        <dbReference type="EMBL" id="KAG0265739.1"/>
    </source>
</evidence>